<evidence type="ECO:0000313" key="3">
    <source>
        <dbReference type="Proteomes" id="UP001216390"/>
    </source>
</evidence>
<dbReference type="KEGG" id="ima:PO878_00265"/>
<keyword evidence="1" id="KW-1133">Transmembrane helix</keyword>
<dbReference type="Proteomes" id="UP001216390">
    <property type="component" value="Chromosome"/>
</dbReference>
<keyword evidence="3" id="KW-1185">Reference proteome</keyword>
<evidence type="ECO:0000313" key="2">
    <source>
        <dbReference type="EMBL" id="WCO67155.1"/>
    </source>
</evidence>
<reference evidence="2" key="1">
    <citation type="submission" date="2023-01" db="EMBL/GenBank/DDBJ databases">
        <title>The diversity of Class Acidimicrobiia in South China Sea sediment environments and the proposal of Iamia marina sp. nov., a novel species of the genus Iamia.</title>
        <authorList>
            <person name="He Y."/>
            <person name="Tian X."/>
        </authorList>
    </citation>
    <scope>NUCLEOTIDE SEQUENCE</scope>
    <source>
        <strain evidence="2">DSM 19957</strain>
    </source>
</reference>
<feature type="transmembrane region" description="Helical" evidence="1">
    <location>
        <begin position="7"/>
        <end position="25"/>
    </location>
</feature>
<evidence type="ECO:0000256" key="1">
    <source>
        <dbReference type="SAM" id="Phobius"/>
    </source>
</evidence>
<name>A0AAE9Y5V9_9ACTN</name>
<dbReference type="EMBL" id="CP116942">
    <property type="protein sequence ID" value="WCO67155.1"/>
    <property type="molecule type" value="Genomic_DNA"/>
</dbReference>
<protein>
    <submittedName>
        <fullName evidence="2">Uncharacterized protein</fullName>
    </submittedName>
</protein>
<keyword evidence="1" id="KW-0472">Membrane</keyword>
<keyword evidence="1" id="KW-0812">Transmembrane</keyword>
<feature type="transmembrane region" description="Helical" evidence="1">
    <location>
        <begin position="45"/>
        <end position="64"/>
    </location>
</feature>
<sequence length="67" mass="7542">MYTATKFLLVLGLCFCSLWFFGEFAYRSPPSGSIGDLQWRSLRRLGMWVGPPSLLAGLTLLMVVRIT</sequence>
<accession>A0AAE9Y5V9</accession>
<dbReference type="RefSeq" id="WP_272736677.1">
    <property type="nucleotide sequence ID" value="NZ_CP116942.1"/>
</dbReference>
<proteinExistence type="predicted"/>
<organism evidence="2 3">
    <name type="scientific">Iamia majanohamensis</name>
    <dbReference type="NCBI Taxonomy" id="467976"/>
    <lineage>
        <taxon>Bacteria</taxon>
        <taxon>Bacillati</taxon>
        <taxon>Actinomycetota</taxon>
        <taxon>Acidimicrobiia</taxon>
        <taxon>Acidimicrobiales</taxon>
        <taxon>Iamiaceae</taxon>
        <taxon>Iamia</taxon>
    </lineage>
</organism>
<dbReference type="AlphaFoldDB" id="A0AAE9Y5V9"/>
<gene>
    <name evidence="2" type="ORF">PO878_00265</name>
</gene>